<evidence type="ECO:0000313" key="3">
    <source>
        <dbReference type="Proteomes" id="UP000694660"/>
    </source>
</evidence>
<feature type="region of interest" description="Disordered" evidence="1">
    <location>
        <begin position="86"/>
        <end position="106"/>
    </location>
</feature>
<sequence length="225" mass="25319">MLGNVLKDAKYLKRIKDATDPHADPDHPRHHGIGMQAHHVISAEGVKKSGLGNDLVRFGYDINVLDNLVYIPSTLQGACHLGVQPHRGDHRAPVEGDGFDDDRKRPDSYHDMVKLRVAELERLLTDKCPAEDPDRRRTIRRKMDEISKKIANLIQIVPSKAPLTRIAKHFEPKSKIGCGGVDSIPNHSGQPCPVERHHRSQQGPGQKSEQIIYRKDKPYQLKVGR</sequence>
<name>A0A944DHD0_DENI1</name>
<evidence type="ECO:0000256" key="1">
    <source>
        <dbReference type="SAM" id="MobiDB-lite"/>
    </source>
</evidence>
<keyword evidence="3" id="KW-1185">Reference proteome</keyword>
<dbReference type="EMBL" id="JAEKFT010000059">
    <property type="protein sequence ID" value="MBT0964172.1"/>
    <property type="molecule type" value="Genomic_DNA"/>
</dbReference>
<dbReference type="RefSeq" id="WP_214364094.1">
    <property type="nucleotide sequence ID" value="NZ_JAEKFT010000059.1"/>
</dbReference>
<dbReference type="Proteomes" id="UP000694660">
    <property type="component" value="Unassembled WGS sequence"/>
</dbReference>
<reference evidence="3" key="1">
    <citation type="journal article" date="2022" name="ISME J.">
        <title>Genetic and phylogenetic analysis of dissimilatory iodate-reducing bacteria identifies potential niches across the world's oceans.</title>
        <authorList>
            <person name="Reyes-Umana V."/>
            <person name="Henning Z."/>
            <person name="Lee K."/>
            <person name="Barnum T.P."/>
            <person name="Coates J.D."/>
        </authorList>
    </citation>
    <scope>NUCLEOTIDE SEQUENCE [LARGE SCALE GENOMIC DNA]</scope>
    <source>
        <strain evidence="3">IR12</strain>
    </source>
</reference>
<dbReference type="AlphaFoldDB" id="A0A944DHD0"/>
<dbReference type="InterPro" id="IPR032871">
    <property type="entry name" value="AHH_dom_containing"/>
</dbReference>
<accession>A0A944DHD0</accession>
<protein>
    <submittedName>
        <fullName evidence="2">AHH domain-containing protein</fullName>
    </submittedName>
</protein>
<comment type="caution">
    <text evidence="2">The sequence shown here is derived from an EMBL/GenBank/DDBJ whole genome shotgun (WGS) entry which is preliminary data.</text>
</comment>
<organism evidence="2 3">
    <name type="scientific">Denitromonas iodatirespirans</name>
    <dbReference type="NCBI Taxonomy" id="2795389"/>
    <lineage>
        <taxon>Bacteria</taxon>
        <taxon>Pseudomonadati</taxon>
        <taxon>Pseudomonadota</taxon>
        <taxon>Betaproteobacteria</taxon>
        <taxon>Rhodocyclales</taxon>
        <taxon>Zoogloeaceae</taxon>
        <taxon>Denitromonas</taxon>
    </lineage>
</organism>
<dbReference type="Pfam" id="PF14412">
    <property type="entry name" value="AHH"/>
    <property type="match status" value="1"/>
</dbReference>
<feature type="region of interest" description="Disordered" evidence="1">
    <location>
        <begin position="177"/>
        <end position="225"/>
    </location>
</feature>
<proteinExistence type="predicted"/>
<gene>
    <name evidence="2" type="ORF">I8J34_23590</name>
</gene>
<evidence type="ECO:0000313" key="2">
    <source>
        <dbReference type="EMBL" id="MBT0964172.1"/>
    </source>
</evidence>